<dbReference type="PANTHER" id="PTHR12872">
    <property type="entry name" value="ALPHA-N-ACETYLGLUCOSAMINIDASE"/>
    <property type="match status" value="1"/>
</dbReference>
<dbReference type="Proteomes" id="UP000265520">
    <property type="component" value="Unassembled WGS sequence"/>
</dbReference>
<dbReference type="PANTHER" id="PTHR12872:SF3">
    <property type="entry name" value="ALPHA-N-ACETYLGLUCOSAMINIDASE"/>
    <property type="match status" value="1"/>
</dbReference>
<dbReference type="InterPro" id="IPR007781">
    <property type="entry name" value="NAGLU"/>
</dbReference>
<name>A0A392PTK0_9FABA</name>
<dbReference type="InterPro" id="IPR024732">
    <property type="entry name" value="NAGLU_C"/>
</dbReference>
<sequence length="113" mass="13768">MWFDNTDEEASLLRDYGNKYWSGLLHDYYGPRAAIYFKYLRESLEKGEDFNLKQWRREWIKLTNDWQSRRNIFPVVSRGDTLNTSRWLFNKYLNLSNPGTLESWSERLSVKFQ</sequence>
<organism evidence="2 3">
    <name type="scientific">Trifolium medium</name>
    <dbReference type="NCBI Taxonomy" id="97028"/>
    <lineage>
        <taxon>Eukaryota</taxon>
        <taxon>Viridiplantae</taxon>
        <taxon>Streptophyta</taxon>
        <taxon>Embryophyta</taxon>
        <taxon>Tracheophyta</taxon>
        <taxon>Spermatophyta</taxon>
        <taxon>Magnoliopsida</taxon>
        <taxon>eudicotyledons</taxon>
        <taxon>Gunneridae</taxon>
        <taxon>Pentapetalae</taxon>
        <taxon>rosids</taxon>
        <taxon>fabids</taxon>
        <taxon>Fabales</taxon>
        <taxon>Fabaceae</taxon>
        <taxon>Papilionoideae</taxon>
        <taxon>50 kb inversion clade</taxon>
        <taxon>NPAAA clade</taxon>
        <taxon>Hologalegina</taxon>
        <taxon>IRL clade</taxon>
        <taxon>Trifolieae</taxon>
        <taxon>Trifolium</taxon>
    </lineage>
</organism>
<evidence type="ECO:0000313" key="3">
    <source>
        <dbReference type="Proteomes" id="UP000265520"/>
    </source>
</evidence>
<comment type="caution">
    <text evidence="2">The sequence shown here is derived from an EMBL/GenBank/DDBJ whole genome shotgun (WGS) entry which is preliminary data.</text>
</comment>
<dbReference type="Gene3D" id="1.20.120.670">
    <property type="entry name" value="N-acetyl-b-d-glucoasminidase"/>
    <property type="match status" value="1"/>
</dbReference>
<evidence type="ECO:0000313" key="2">
    <source>
        <dbReference type="EMBL" id="MCI14255.1"/>
    </source>
</evidence>
<protein>
    <submittedName>
        <fullName evidence="2">Alpha-N-acetylglucosaminidase-like</fullName>
    </submittedName>
</protein>
<proteinExistence type="predicted"/>
<dbReference type="EMBL" id="LXQA010091627">
    <property type="protein sequence ID" value="MCI14255.1"/>
    <property type="molecule type" value="Genomic_DNA"/>
</dbReference>
<feature type="domain" description="Alpha-N-acetylglucosaminidase C-terminal" evidence="1">
    <location>
        <begin position="1"/>
        <end position="91"/>
    </location>
</feature>
<accession>A0A392PTK0</accession>
<dbReference type="Pfam" id="PF12972">
    <property type="entry name" value="NAGLU_C"/>
    <property type="match status" value="1"/>
</dbReference>
<evidence type="ECO:0000259" key="1">
    <source>
        <dbReference type="Pfam" id="PF12972"/>
    </source>
</evidence>
<reference evidence="2 3" key="1">
    <citation type="journal article" date="2018" name="Front. Plant Sci.">
        <title>Red Clover (Trifolium pratense) and Zigzag Clover (T. medium) - A Picture of Genomic Similarities and Differences.</title>
        <authorList>
            <person name="Dluhosova J."/>
            <person name="Istvanek J."/>
            <person name="Nedelnik J."/>
            <person name="Repkova J."/>
        </authorList>
    </citation>
    <scope>NUCLEOTIDE SEQUENCE [LARGE SCALE GENOMIC DNA]</scope>
    <source>
        <strain evidence="3">cv. 10/8</strain>
        <tissue evidence="2">Leaf</tissue>
    </source>
</reference>
<dbReference type="AlphaFoldDB" id="A0A392PTK0"/>
<keyword evidence="3" id="KW-1185">Reference proteome</keyword>